<protein>
    <submittedName>
        <fullName evidence="2">ATP-binding protein</fullName>
    </submittedName>
</protein>
<evidence type="ECO:0000259" key="1">
    <source>
        <dbReference type="Pfam" id="PF00004"/>
    </source>
</evidence>
<keyword evidence="2" id="KW-0547">Nucleotide-binding</keyword>
<dbReference type="SUPFAM" id="SSF52540">
    <property type="entry name" value="P-loop containing nucleoside triphosphate hydrolases"/>
    <property type="match status" value="1"/>
</dbReference>
<proteinExistence type="predicted"/>
<feature type="domain" description="ATPase AAA-type core" evidence="1">
    <location>
        <begin position="111"/>
        <end position="210"/>
    </location>
</feature>
<dbReference type="Gene3D" id="3.40.50.300">
    <property type="entry name" value="P-loop containing nucleotide triphosphate hydrolases"/>
    <property type="match status" value="1"/>
</dbReference>
<gene>
    <name evidence="2" type="ORF">HXK00_00375</name>
</gene>
<dbReference type="EMBL" id="JABZFV010000001">
    <property type="protein sequence ID" value="MBF0934081.1"/>
    <property type="molecule type" value="Genomic_DNA"/>
</dbReference>
<evidence type="ECO:0000313" key="3">
    <source>
        <dbReference type="Proteomes" id="UP000757900"/>
    </source>
</evidence>
<reference evidence="2" key="1">
    <citation type="submission" date="2020-04" db="EMBL/GenBank/DDBJ databases">
        <title>Deep metagenomics examines the oral microbiome during advanced dental caries in children, revealing novel taxa and co-occurrences with host molecules.</title>
        <authorList>
            <person name="Baker J.L."/>
            <person name="Morton J.T."/>
            <person name="Dinis M."/>
            <person name="Alvarez R."/>
            <person name="Tran N.C."/>
            <person name="Knight R."/>
            <person name="Edlund A."/>
        </authorList>
    </citation>
    <scope>NUCLEOTIDE SEQUENCE</scope>
    <source>
        <strain evidence="2">JCVI_23_bin.16</strain>
    </source>
</reference>
<name>A0A929MR04_ABIDE</name>
<accession>A0A929MR04</accession>
<dbReference type="Pfam" id="PF00004">
    <property type="entry name" value="AAA"/>
    <property type="match status" value="1"/>
</dbReference>
<evidence type="ECO:0000313" key="2">
    <source>
        <dbReference type="EMBL" id="MBF0934081.1"/>
    </source>
</evidence>
<sequence length="263" mass="30733">MTFDVRDSYLSDKDSARVYSMYPALERGWKKYCPTCKKQGYYFFRGERVECDCQMQVALCKHYLNAGIGLKYQRLDWDDYENKEAEAYVTSRRYIFGEEKFYDYGIGIFYFGSFGAGKTMCANLILKELVKMGRRCFATTFANTVEQFTSGWNSNDQKKYFENKFVNSDFLLLDDLGKEMRTKNNLPETLFDNLLRQREQAGKVTIITTNIKYEELAHGHGHGVLSMMNETKVLVKADNPDYRPTAMRRNIDEIKKNVTRPIV</sequence>
<dbReference type="InterPro" id="IPR027417">
    <property type="entry name" value="P-loop_NTPase"/>
</dbReference>
<organism evidence="2 3">
    <name type="scientific">Abiotrophia defectiva</name>
    <name type="common">Streptococcus defectivus</name>
    <dbReference type="NCBI Taxonomy" id="46125"/>
    <lineage>
        <taxon>Bacteria</taxon>
        <taxon>Bacillati</taxon>
        <taxon>Bacillota</taxon>
        <taxon>Bacilli</taxon>
        <taxon>Lactobacillales</taxon>
        <taxon>Aerococcaceae</taxon>
        <taxon>Abiotrophia</taxon>
    </lineage>
</organism>
<comment type="caution">
    <text evidence="2">The sequence shown here is derived from an EMBL/GenBank/DDBJ whole genome shotgun (WGS) entry which is preliminary data.</text>
</comment>
<dbReference type="InterPro" id="IPR003959">
    <property type="entry name" value="ATPase_AAA_core"/>
</dbReference>
<dbReference type="GO" id="GO:0005524">
    <property type="term" value="F:ATP binding"/>
    <property type="evidence" value="ECO:0007669"/>
    <property type="project" value="UniProtKB-KW"/>
</dbReference>
<dbReference type="AlphaFoldDB" id="A0A929MR04"/>
<keyword evidence="2" id="KW-0067">ATP-binding</keyword>
<dbReference type="Proteomes" id="UP000757900">
    <property type="component" value="Unassembled WGS sequence"/>
</dbReference>